<organism evidence="5 6">
    <name type="scientific">Sphingobacterium corticibacter</name>
    <dbReference type="NCBI Taxonomy" id="2171749"/>
    <lineage>
        <taxon>Bacteria</taxon>
        <taxon>Pseudomonadati</taxon>
        <taxon>Bacteroidota</taxon>
        <taxon>Sphingobacteriia</taxon>
        <taxon>Sphingobacteriales</taxon>
        <taxon>Sphingobacteriaceae</taxon>
        <taxon>Sphingobacterium</taxon>
    </lineage>
</organism>
<proteinExistence type="predicted"/>
<evidence type="ECO:0000256" key="3">
    <source>
        <dbReference type="ARBA" id="ARBA00023163"/>
    </source>
</evidence>
<dbReference type="AlphaFoldDB" id="A0A2T8HNZ4"/>
<keyword evidence="6" id="KW-1185">Reference proteome</keyword>
<dbReference type="InterPro" id="IPR009057">
    <property type="entry name" value="Homeodomain-like_sf"/>
</dbReference>
<dbReference type="EMBL" id="QDKG01000001">
    <property type="protein sequence ID" value="PVH27164.1"/>
    <property type="molecule type" value="Genomic_DNA"/>
</dbReference>
<dbReference type="OrthoDB" id="952277at2"/>
<feature type="domain" description="HTH araC/xylS-type" evidence="4">
    <location>
        <begin position="99"/>
        <end position="168"/>
    </location>
</feature>
<keyword evidence="1" id="KW-0805">Transcription regulation</keyword>
<sequence>MVCNRCIMVVEEQMNKWALPISHIALGEVTTSASISPDLLETIRKELDMLGFELIDNKRLQTVERIKTAIIDLIYQKDLGQKLNLSTWLEKELHQDYAHLSAWFSEVEATTIEKFFIAQKIERVKELLQYDELTLSQIADQMHYSSVAYLSNQFKKVTGLSPSQFKQSTENTRMPLDAVKSYK</sequence>
<evidence type="ECO:0000256" key="1">
    <source>
        <dbReference type="ARBA" id="ARBA00023015"/>
    </source>
</evidence>
<dbReference type="Gene3D" id="1.10.10.60">
    <property type="entry name" value="Homeodomain-like"/>
    <property type="match status" value="1"/>
</dbReference>
<dbReference type="InterPro" id="IPR018060">
    <property type="entry name" value="HTH_AraC"/>
</dbReference>
<evidence type="ECO:0000256" key="2">
    <source>
        <dbReference type="ARBA" id="ARBA00023125"/>
    </source>
</evidence>
<gene>
    <name evidence="5" type="ORF">DC487_02785</name>
</gene>
<dbReference type="SUPFAM" id="SSF46689">
    <property type="entry name" value="Homeodomain-like"/>
    <property type="match status" value="1"/>
</dbReference>
<dbReference type="PANTHER" id="PTHR43280:SF28">
    <property type="entry name" value="HTH-TYPE TRANSCRIPTIONAL ACTIVATOR RHAS"/>
    <property type="match status" value="1"/>
</dbReference>
<keyword evidence="3" id="KW-0804">Transcription</keyword>
<name>A0A2T8HNZ4_9SPHI</name>
<evidence type="ECO:0000313" key="6">
    <source>
        <dbReference type="Proteomes" id="UP000245627"/>
    </source>
</evidence>
<evidence type="ECO:0000313" key="5">
    <source>
        <dbReference type="EMBL" id="PVH27164.1"/>
    </source>
</evidence>
<evidence type="ECO:0000259" key="4">
    <source>
        <dbReference type="PROSITE" id="PS01124"/>
    </source>
</evidence>
<dbReference type="SMART" id="SM00342">
    <property type="entry name" value="HTH_ARAC"/>
    <property type="match status" value="1"/>
</dbReference>
<reference evidence="5 6" key="1">
    <citation type="submission" date="2018-04" db="EMBL/GenBank/DDBJ databases">
        <title>Sphingobacterium cortibacter sp. nov.</title>
        <authorList>
            <person name="Li Y."/>
        </authorList>
    </citation>
    <scope>NUCLEOTIDE SEQUENCE [LARGE SCALE GENOMIC DNA]</scope>
    <source>
        <strain evidence="5 6">2c-3</strain>
    </source>
</reference>
<accession>A0A2T8HNZ4</accession>
<dbReference type="GO" id="GO:0043565">
    <property type="term" value="F:sequence-specific DNA binding"/>
    <property type="evidence" value="ECO:0007669"/>
    <property type="project" value="InterPro"/>
</dbReference>
<dbReference type="GO" id="GO:0003700">
    <property type="term" value="F:DNA-binding transcription factor activity"/>
    <property type="evidence" value="ECO:0007669"/>
    <property type="project" value="InterPro"/>
</dbReference>
<comment type="caution">
    <text evidence="5">The sequence shown here is derived from an EMBL/GenBank/DDBJ whole genome shotgun (WGS) entry which is preliminary data.</text>
</comment>
<protein>
    <submittedName>
        <fullName evidence="5">AraC family transcriptional regulator</fullName>
    </submittedName>
</protein>
<dbReference type="PANTHER" id="PTHR43280">
    <property type="entry name" value="ARAC-FAMILY TRANSCRIPTIONAL REGULATOR"/>
    <property type="match status" value="1"/>
</dbReference>
<dbReference type="PROSITE" id="PS01124">
    <property type="entry name" value="HTH_ARAC_FAMILY_2"/>
    <property type="match status" value="1"/>
</dbReference>
<keyword evidence="2" id="KW-0238">DNA-binding</keyword>
<dbReference type="Proteomes" id="UP000245627">
    <property type="component" value="Unassembled WGS sequence"/>
</dbReference>
<dbReference type="Pfam" id="PF12833">
    <property type="entry name" value="HTH_18"/>
    <property type="match status" value="1"/>
</dbReference>